<comment type="subcellular location">
    <subcellularLocation>
        <location evidence="1">Nucleus</location>
    </subcellularLocation>
</comment>
<dbReference type="InterPro" id="IPR050888">
    <property type="entry name" value="ZnF_C2H2-type_TF"/>
</dbReference>
<evidence type="ECO:0000256" key="8">
    <source>
        <dbReference type="SAM" id="MobiDB-lite"/>
    </source>
</evidence>
<keyword evidence="5" id="KW-0862">Zinc</keyword>
<feature type="region of interest" description="Disordered" evidence="8">
    <location>
        <begin position="101"/>
        <end position="123"/>
    </location>
</feature>
<dbReference type="Gene3D" id="3.30.160.60">
    <property type="entry name" value="Classic Zinc Finger"/>
    <property type="match status" value="1"/>
</dbReference>
<dbReference type="Proteomes" id="UP000515160">
    <property type="component" value="Chromosome 2R"/>
</dbReference>
<dbReference type="PROSITE" id="PS50157">
    <property type="entry name" value="ZINC_FINGER_C2H2_2"/>
    <property type="match status" value="1"/>
</dbReference>
<dbReference type="OrthoDB" id="8020061at2759"/>
<feature type="region of interest" description="Disordered" evidence="8">
    <location>
        <begin position="230"/>
        <end position="263"/>
    </location>
</feature>
<dbReference type="GO" id="GO:0005634">
    <property type="term" value="C:nucleus"/>
    <property type="evidence" value="ECO:0007669"/>
    <property type="project" value="UniProtKB-SubCell"/>
</dbReference>
<dbReference type="GeneID" id="117574393"/>
<keyword evidence="4 7" id="KW-0863">Zinc-finger</keyword>
<evidence type="ECO:0000256" key="1">
    <source>
        <dbReference type="ARBA" id="ARBA00004123"/>
    </source>
</evidence>
<feature type="domain" description="C2H2-type" evidence="9">
    <location>
        <begin position="364"/>
        <end position="391"/>
    </location>
</feature>
<dbReference type="SMART" id="SM00355">
    <property type="entry name" value="ZnF_C2H2"/>
    <property type="match status" value="3"/>
</dbReference>
<feature type="compositionally biased region" description="Low complexity" evidence="8">
    <location>
        <begin position="230"/>
        <end position="250"/>
    </location>
</feature>
<evidence type="ECO:0000256" key="4">
    <source>
        <dbReference type="ARBA" id="ARBA00022771"/>
    </source>
</evidence>
<dbReference type="InterPro" id="IPR036236">
    <property type="entry name" value="Znf_C2H2_sf"/>
</dbReference>
<dbReference type="RefSeq" id="XP_034114122.1">
    <property type="nucleotide sequence ID" value="XM_034258231.2"/>
</dbReference>
<keyword evidence="3" id="KW-0677">Repeat</keyword>
<dbReference type="GO" id="GO:0008270">
    <property type="term" value="F:zinc ion binding"/>
    <property type="evidence" value="ECO:0007669"/>
    <property type="project" value="UniProtKB-KW"/>
</dbReference>
<evidence type="ECO:0000256" key="7">
    <source>
        <dbReference type="PROSITE-ProRule" id="PRU00042"/>
    </source>
</evidence>
<dbReference type="InterPro" id="IPR013087">
    <property type="entry name" value="Znf_C2H2_type"/>
</dbReference>
<evidence type="ECO:0000256" key="2">
    <source>
        <dbReference type="ARBA" id="ARBA00022723"/>
    </source>
</evidence>
<proteinExistence type="predicted"/>
<dbReference type="PANTHER" id="PTHR24406">
    <property type="entry name" value="TRANSCRIPTIONAL REPRESSOR CTCFL-RELATED"/>
    <property type="match status" value="1"/>
</dbReference>
<dbReference type="AlphaFoldDB" id="A0A6P8ZC11"/>
<evidence type="ECO:0000256" key="3">
    <source>
        <dbReference type="ARBA" id="ARBA00022737"/>
    </source>
</evidence>
<keyword evidence="2" id="KW-0479">Metal-binding</keyword>
<name>A0A6P8ZC11_DROAB</name>
<evidence type="ECO:0000313" key="10">
    <source>
        <dbReference type="Proteomes" id="UP000515160"/>
    </source>
</evidence>
<reference evidence="11" key="1">
    <citation type="submission" date="2025-08" db="UniProtKB">
        <authorList>
            <consortium name="RefSeq"/>
        </authorList>
    </citation>
    <scope>IDENTIFICATION</scope>
    <source>
        <strain evidence="11">15112-1751.03</strain>
        <tissue evidence="11">Whole Adult</tissue>
    </source>
</reference>
<keyword evidence="10" id="KW-1185">Reference proteome</keyword>
<sequence>MENSRRSIATNEDSMSMYLSFDADDTLASKWQSVMTTSQSQSHYMEVQQSMLMDQTLEDHNKKSVLKSLIQNETTRDQISPLRPFDQSLLNKHNALCSTPTKNKTLTDVNNKENTQPDMENNTTLSSTIDGTASTVKINTMLTETNPTINEISLQEISSNKTNNVYPLSADVLLENITEVSNEETSMSVPSPVEEVLIEKQETTNAVATDMINEVSELINKALKLTGSSLKPLKQPEQPPQEKCQQKPLPTVNLPRPRRSFLPTASGQTFKQRMSIVVKTTLNSPARKLAAANASGRRSCLPTARTSMLRKSTIVRSTESSCSSSVISVQSSSSSKVPTLSAKPFARPSLAPKPKAAAATAPKFNCQLCSATFLAKQQLDVHMRKHLEHKKPGVCKYCDKKFQLERALHIHLMQNCQKIPPAEKRKLQYTELNHEKKAQLPKLLPPESPVFPCKPTITDSSLGRSNKLQQQQLMSNKEEQQKAVVPMAPPASKMPKKVPHSGVYCTPTKLVPCHSCKLSFKSVLDYTNHCLTVHSSMSLHSRKPEAATAPSAQQD</sequence>
<keyword evidence="6" id="KW-0539">Nucleus</keyword>
<organism evidence="10 11">
    <name type="scientific">Drosophila albomicans</name>
    <name type="common">Fruit fly</name>
    <dbReference type="NCBI Taxonomy" id="7291"/>
    <lineage>
        <taxon>Eukaryota</taxon>
        <taxon>Metazoa</taxon>
        <taxon>Ecdysozoa</taxon>
        <taxon>Arthropoda</taxon>
        <taxon>Hexapoda</taxon>
        <taxon>Insecta</taxon>
        <taxon>Pterygota</taxon>
        <taxon>Neoptera</taxon>
        <taxon>Endopterygota</taxon>
        <taxon>Diptera</taxon>
        <taxon>Brachycera</taxon>
        <taxon>Muscomorpha</taxon>
        <taxon>Ephydroidea</taxon>
        <taxon>Drosophilidae</taxon>
        <taxon>Drosophila</taxon>
    </lineage>
</organism>
<dbReference type="PROSITE" id="PS00028">
    <property type="entry name" value="ZINC_FINGER_C2H2_1"/>
    <property type="match status" value="1"/>
</dbReference>
<evidence type="ECO:0000256" key="5">
    <source>
        <dbReference type="ARBA" id="ARBA00022833"/>
    </source>
</evidence>
<evidence type="ECO:0000313" key="11">
    <source>
        <dbReference type="RefSeq" id="XP_034114122.1"/>
    </source>
</evidence>
<evidence type="ECO:0000256" key="6">
    <source>
        <dbReference type="ARBA" id="ARBA00023242"/>
    </source>
</evidence>
<evidence type="ECO:0000259" key="9">
    <source>
        <dbReference type="PROSITE" id="PS50157"/>
    </source>
</evidence>
<accession>A0A6P8ZC11</accession>
<dbReference type="SUPFAM" id="SSF57667">
    <property type="entry name" value="beta-beta-alpha zinc fingers"/>
    <property type="match status" value="1"/>
</dbReference>
<gene>
    <name evidence="11" type="primary">LOC117574393</name>
</gene>
<protein>
    <submittedName>
        <fullName evidence="11">Uncharacterized protein LOC117574393</fullName>
    </submittedName>
</protein>